<keyword evidence="1" id="KW-1133">Transmembrane helix</keyword>
<feature type="transmembrane region" description="Helical" evidence="1">
    <location>
        <begin position="276"/>
        <end position="294"/>
    </location>
</feature>
<organism evidence="2 3">
    <name type="scientific">Priestia iocasae</name>
    <dbReference type="NCBI Taxonomy" id="2291674"/>
    <lineage>
        <taxon>Bacteria</taxon>
        <taxon>Bacillati</taxon>
        <taxon>Bacillota</taxon>
        <taxon>Bacilli</taxon>
        <taxon>Bacillales</taxon>
        <taxon>Bacillaceae</taxon>
        <taxon>Priestia</taxon>
    </lineage>
</organism>
<keyword evidence="1" id="KW-0812">Transmembrane</keyword>
<comment type="caution">
    <text evidence="2">The sequence shown here is derived from an EMBL/GenBank/DDBJ whole genome shotgun (WGS) entry which is preliminary data.</text>
</comment>
<dbReference type="EMBL" id="JAFBFC010000004">
    <property type="protein sequence ID" value="MBM7703682.1"/>
    <property type="molecule type" value="Genomic_DNA"/>
</dbReference>
<feature type="transmembrane region" description="Helical" evidence="1">
    <location>
        <begin position="334"/>
        <end position="351"/>
    </location>
</feature>
<evidence type="ECO:0000313" key="2">
    <source>
        <dbReference type="EMBL" id="MBM7703682.1"/>
    </source>
</evidence>
<protein>
    <submittedName>
        <fullName evidence="2">ABC-2 type transport system permease protein</fullName>
    </submittedName>
</protein>
<feature type="transmembrane region" description="Helical" evidence="1">
    <location>
        <begin position="147"/>
        <end position="168"/>
    </location>
</feature>
<evidence type="ECO:0000256" key="1">
    <source>
        <dbReference type="SAM" id="Phobius"/>
    </source>
</evidence>
<proteinExistence type="predicted"/>
<dbReference type="RefSeq" id="WP_205187636.1">
    <property type="nucleotide sequence ID" value="NZ_JAFBFC010000004.1"/>
</dbReference>
<feature type="transmembrane region" description="Helical" evidence="1">
    <location>
        <begin position="20"/>
        <end position="40"/>
    </location>
</feature>
<keyword evidence="1" id="KW-0472">Membrane</keyword>
<feature type="transmembrane region" description="Helical" evidence="1">
    <location>
        <begin position="180"/>
        <end position="201"/>
    </location>
</feature>
<accession>A0ABS2QW84</accession>
<reference evidence="2 3" key="1">
    <citation type="submission" date="2021-01" db="EMBL/GenBank/DDBJ databases">
        <title>Genomic Encyclopedia of Type Strains, Phase IV (KMG-IV): sequencing the most valuable type-strain genomes for metagenomic binning, comparative biology and taxonomic classification.</title>
        <authorList>
            <person name="Goeker M."/>
        </authorList>
    </citation>
    <scope>NUCLEOTIDE SEQUENCE [LARGE SCALE GENOMIC DNA]</scope>
    <source>
        <strain evidence="2 3">DSM 104297</strain>
    </source>
</reference>
<keyword evidence="3" id="KW-1185">Reference proteome</keyword>
<dbReference type="Proteomes" id="UP000809829">
    <property type="component" value="Unassembled WGS sequence"/>
</dbReference>
<sequence length="666" mass="77806">MPSKTFLFNRGIFVQTIRNVGWASLLYFVLLFFSLPLQLLMKYTQERDPFEQLPLNLFSVMGDLQVIFVFTVPVLLAIFLFRYMHVKLSADFMHGLPVKREQLFHQQVGVGAALLILPIVLITLLSAILIPFLNIQDIFSTEDVVKWFFTVTLMTLLVYTSSIFVSVFTGMSILHGLLTYILLAFPVGITIMVIMNLRYFLNGLAVDYYFNGSFVENLFLPARYMELTNDRLLTTTEMVIYSFLILFFYVMALLMYLKRNVEVANSAIAFKPLQPIFKYGVTFCVAIVGGLYFQEVQYSFNWGVFGYIAGALLGYVIAQMILDKTWRIFSKWKGYVGFLVAFGLLGFILQADVTGFERKVPEVEDVEKVYFAEDFYPLFVSPENFEDDQAYNEYKPFYYRETENIEHIIAFHKQVAKEQHAYVRQDWKHARSVAILYELKNGKQITRQYIVPAKEYKLFYEPIVSSDEHMENYHELLRDQNLDDVEQLILRSHDGQEKQVTIADPQQVREFLKVIEKDMRTQSFDDLYRYPGQEPWGDIELIRPDKKALSHVSWNKSYEGVDQWLAKQNLLEKARSTGKDYDQVIIVENDFNKSIDELKQKEIEKAPHALKVTDASQIDVMLKASIWDDRGEYVVAFYHNKQKYPVIRSFRSDKIPDFVKQHFNNK</sequence>
<evidence type="ECO:0000313" key="3">
    <source>
        <dbReference type="Proteomes" id="UP000809829"/>
    </source>
</evidence>
<name>A0ABS2QW84_9BACI</name>
<gene>
    <name evidence="2" type="ORF">JOC83_002531</name>
</gene>
<feature type="transmembrane region" description="Helical" evidence="1">
    <location>
        <begin position="300"/>
        <end position="322"/>
    </location>
</feature>
<feature type="transmembrane region" description="Helical" evidence="1">
    <location>
        <begin position="60"/>
        <end position="81"/>
    </location>
</feature>
<feature type="transmembrane region" description="Helical" evidence="1">
    <location>
        <begin position="108"/>
        <end position="135"/>
    </location>
</feature>
<feature type="transmembrane region" description="Helical" evidence="1">
    <location>
        <begin position="238"/>
        <end position="256"/>
    </location>
</feature>